<evidence type="ECO:0000256" key="11">
    <source>
        <dbReference type="ARBA" id="ARBA00042639"/>
    </source>
</evidence>
<evidence type="ECO:0000313" key="15">
    <source>
        <dbReference type="EMBL" id="TYR30893.1"/>
    </source>
</evidence>
<keyword evidence="16" id="KW-1185">Reference proteome</keyword>
<dbReference type="PANTHER" id="PTHR42801:SF4">
    <property type="entry name" value="AHPC_TSA FAMILY PROTEIN"/>
    <property type="match status" value="1"/>
</dbReference>
<evidence type="ECO:0000256" key="12">
    <source>
        <dbReference type="ARBA" id="ARBA00049091"/>
    </source>
</evidence>
<accession>A0A5D4GSL2</accession>
<dbReference type="GO" id="GO:0045454">
    <property type="term" value="P:cell redox homeostasis"/>
    <property type="evidence" value="ECO:0007669"/>
    <property type="project" value="TreeGrafter"/>
</dbReference>
<evidence type="ECO:0000256" key="8">
    <source>
        <dbReference type="ARBA" id="ARBA00023284"/>
    </source>
</evidence>
<comment type="subunit">
    <text evidence="2">Monomer.</text>
</comment>
<evidence type="ECO:0000256" key="6">
    <source>
        <dbReference type="ARBA" id="ARBA00023002"/>
    </source>
</evidence>
<dbReference type="Gene3D" id="3.40.30.10">
    <property type="entry name" value="Glutaredoxin"/>
    <property type="match status" value="1"/>
</dbReference>
<evidence type="ECO:0000256" key="1">
    <source>
        <dbReference type="ARBA" id="ARBA00003330"/>
    </source>
</evidence>
<reference evidence="15 16" key="1">
    <citation type="submission" date="2019-08" db="EMBL/GenBank/DDBJ databases">
        <authorList>
            <person name="Seo Y.L."/>
        </authorList>
    </citation>
    <scope>NUCLEOTIDE SEQUENCE [LARGE SCALE GENOMIC DNA]</scope>
    <source>
        <strain evidence="15 16">MaA-C15</strain>
    </source>
</reference>
<keyword evidence="5" id="KW-0049">Antioxidant</keyword>
<dbReference type="GO" id="GO:0005737">
    <property type="term" value="C:cytoplasm"/>
    <property type="evidence" value="ECO:0007669"/>
    <property type="project" value="TreeGrafter"/>
</dbReference>
<dbReference type="PANTHER" id="PTHR42801">
    <property type="entry name" value="THIOREDOXIN-DEPENDENT PEROXIDE REDUCTASE"/>
    <property type="match status" value="1"/>
</dbReference>
<proteinExistence type="inferred from homology"/>
<feature type="domain" description="Thioredoxin" evidence="14">
    <location>
        <begin position="4"/>
        <end position="157"/>
    </location>
</feature>
<comment type="similarity">
    <text evidence="10">Belongs to the peroxiredoxin family. BCP/PrxQ subfamily.</text>
</comment>
<evidence type="ECO:0000259" key="14">
    <source>
        <dbReference type="PROSITE" id="PS51352"/>
    </source>
</evidence>
<dbReference type="OrthoDB" id="9812811at2"/>
<evidence type="ECO:0000256" key="4">
    <source>
        <dbReference type="ARBA" id="ARBA00022559"/>
    </source>
</evidence>
<protein>
    <recommendedName>
        <fullName evidence="3">thioredoxin-dependent peroxiredoxin</fullName>
        <ecNumber evidence="3">1.11.1.24</ecNumber>
    </recommendedName>
    <alternativeName>
        <fullName evidence="9">Thioredoxin peroxidase</fullName>
    </alternativeName>
    <alternativeName>
        <fullName evidence="11">Thioredoxin-dependent peroxiredoxin Bcp</fullName>
    </alternativeName>
</protein>
<dbReference type="InterPro" id="IPR013766">
    <property type="entry name" value="Thioredoxin_domain"/>
</dbReference>
<keyword evidence="4" id="KW-0575">Peroxidase</keyword>
<sequence length="157" mass="17026">MAHIAAGEQAPDFDLPGDGGTRASLSAHRGKIVVLFFYPKDDTAACTTEAIDFSTLKPKFDALGVVLIGMSADSAKKHDRFKTKHDLSVSLASDEETSVLQKYGVWVEKSMYGRKFMGIERTTLLIDRDGTVARVWNKVKVAGHAQEVLAAAEELAA</sequence>
<dbReference type="GO" id="GO:0008379">
    <property type="term" value="F:thioredoxin peroxidase activity"/>
    <property type="evidence" value="ECO:0007669"/>
    <property type="project" value="TreeGrafter"/>
</dbReference>
<dbReference type="FunFam" id="3.40.30.10:FF:000007">
    <property type="entry name" value="Thioredoxin-dependent thiol peroxidase"/>
    <property type="match status" value="1"/>
</dbReference>
<dbReference type="InterPro" id="IPR024706">
    <property type="entry name" value="Peroxiredoxin_AhpC-typ"/>
</dbReference>
<dbReference type="PIRSF" id="PIRSF000239">
    <property type="entry name" value="AHPC"/>
    <property type="match status" value="1"/>
</dbReference>
<dbReference type="EMBL" id="VSZS01000065">
    <property type="protein sequence ID" value="TYR30893.1"/>
    <property type="molecule type" value="Genomic_DNA"/>
</dbReference>
<dbReference type="AlphaFoldDB" id="A0A5D4GSL2"/>
<dbReference type="Proteomes" id="UP000323258">
    <property type="component" value="Unassembled WGS sequence"/>
</dbReference>
<dbReference type="EC" id="1.11.1.24" evidence="3"/>
<organism evidence="15 16">
    <name type="scientific">Neoaquamicrobium microcysteis</name>
    <dbReference type="NCBI Taxonomy" id="2682781"/>
    <lineage>
        <taxon>Bacteria</taxon>
        <taxon>Pseudomonadati</taxon>
        <taxon>Pseudomonadota</taxon>
        <taxon>Alphaproteobacteria</taxon>
        <taxon>Hyphomicrobiales</taxon>
        <taxon>Phyllobacteriaceae</taxon>
        <taxon>Neoaquamicrobium</taxon>
    </lineage>
</organism>
<evidence type="ECO:0000256" key="13">
    <source>
        <dbReference type="PIRSR" id="PIRSR000239-1"/>
    </source>
</evidence>
<comment type="caution">
    <text evidence="15">The sequence shown here is derived from an EMBL/GenBank/DDBJ whole genome shotgun (WGS) entry which is preliminary data.</text>
</comment>
<dbReference type="RefSeq" id="WP_148915694.1">
    <property type="nucleotide sequence ID" value="NZ_VSZS01000065.1"/>
</dbReference>
<dbReference type="InterPro" id="IPR000866">
    <property type="entry name" value="AhpC/TSA"/>
</dbReference>
<evidence type="ECO:0000313" key="16">
    <source>
        <dbReference type="Proteomes" id="UP000323258"/>
    </source>
</evidence>
<feature type="active site" description="Cysteine sulfenic acid (-SOH) intermediate; for peroxidase activity" evidence="13">
    <location>
        <position position="46"/>
    </location>
</feature>
<dbReference type="InterPro" id="IPR036249">
    <property type="entry name" value="Thioredoxin-like_sf"/>
</dbReference>
<name>A0A5D4GSL2_9HYPH</name>
<keyword evidence="8" id="KW-0676">Redox-active center</keyword>
<evidence type="ECO:0000256" key="3">
    <source>
        <dbReference type="ARBA" id="ARBA00013017"/>
    </source>
</evidence>
<comment type="function">
    <text evidence="1">Thiol-specific peroxidase that catalyzes the reduction of hydrogen peroxide and organic hydroperoxides to water and alcohols, respectively. Plays a role in cell protection against oxidative stress by detoxifying peroxides and as sensor of hydrogen peroxide-mediated signaling events.</text>
</comment>
<evidence type="ECO:0000256" key="10">
    <source>
        <dbReference type="ARBA" id="ARBA00038489"/>
    </source>
</evidence>
<keyword evidence="6" id="KW-0560">Oxidoreductase</keyword>
<dbReference type="CDD" id="cd03017">
    <property type="entry name" value="PRX_BCP"/>
    <property type="match status" value="1"/>
</dbReference>
<evidence type="ECO:0000256" key="7">
    <source>
        <dbReference type="ARBA" id="ARBA00023157"/>
    </source>
</evidence>
<evidence type="ECO:0000256" key="9">
    <source>
        <dbReference type="ARBA" id="ARBA00032824"/>
    </source>
</evidence>
<gene>
    <name evidence="15" type="ORF">FY036_15675</name>
</gene>
<dbReference type="GO" id="GO:0034599">
    <property type="term" value="P:cellular response to oxidative stress"/>
    <property type="evidence" value="ECO:0007669"/>
    <property type="project" value="TreeGrafter"/>
</dbReference>
<dbReference type="Pfam" id="PF00578">
    <property type="entry name" value="AhpC-TSA"/>
    <property type="match status" value="1"/>
</dbReference>
<keyword evidence="7" id="KW-1015">Disulfide bond</keyword>
<dbReference type="InterPro" id="IPR050924">
    <property type="entry name" value="Peroxiredoxin_BCP/PrxQ"/>
</dbReference>
<evidence type="ECO:0000256" key="5">
    <source>
        <dbReference type="ARBA" id="ARBA00022862"/>
    </source>
</evidence>
<dbReference type="PROSITE" id="PS51352">
    <property type="entry name" value="THIOREDOXIN_2"/>
    <property type="match status" value="1"/>
</dbReference>
<evidence type="ECO:0000256" key="2">
    <source>
        <dbReference type="ARBA" id="ARBA00011245"/>
    </source>
</evidence>
<dbReference type="SUPFAM" id="SSF52833">
    <property type="entry name" value="Thioredoxin-like"/>
    <property type="match status" value="1"/>
</dbReference>
<reference evidence="15 16" key="2">
    <citation type="submission" date="2019-09" db="EMBL/GenBank/DDBJ databases">
        <title>Mesorhizobium sp. MaA-C15 isolated from Microcystis aeruginosa.</title>
        <authorList>
            <person name="Jeong S.E."/>
            <person name="Jin H.M."/>
            <person name="Jeon C.O."/>
        </authorList>
    </citation>
    <scope>NUCLEOTIDE SEQUENCE [LARGE SCALE GENOMIC DNA]</scope>
    <source>
        <strain evidence="15 16">MaA-C15</strain>
    </source>
</reference>
<comment type="catalytic activity">
    <reaction evidence="12">
        <text>a hydroperoxide + [thioredoxin]-dithiol = an alcohol + [thioredoxin]-disulfide + H2O</text>
        <dbReference type="Rhea" id="RHEA:62620"/>
        <dbReference type="Rhea" id="RHEA-COMP:10698"/>
        <dbReference type="Rhea" id="RHEA-COMP:10700"/>
        <dbReference type="ChEBI" id="CHEBI:15377"/>
        <dbReference type="ChEBI" id="CHEBI:29950"/>
        <dbReference type="ChEBI" id="CHEBI:30879"/>
        <dbReference type="ChEBI" id="CHEBI:35924"/>
        <dbReference type="ChEBI" id="CHEBI:50058"/>
        <dbReference type="EC" id="1.11.1.24"/>
    </reaction>
</comment>